<dbReference type="PANTHER" id="PTHR23079">
    <property type="entry name" value="RNA-DEPENDENT RNA POLYMERASE"/>
    <property type="match status" value="1"/>
</dbReference>
<keyword evidence="1" id="KW-0696">RNA-directed RNA polymerase</keyword>
<proteinExistence type="inferred from homology"/>
<comment type="similarity">
    <text evidence="1">Belongs to the RdRP family.</text>
</comment>
<dbReference type="GO" id="GO:0031380">
    <property type="term" value="C:nuclear RNA-directed RNA polymerase complex"/>
    <property type="evidence" value="ECO:0007669"/>
    <property type="project" value="TreeGrafter"/>
</dbReference>
<dbReference type="GO" id="GO:0030422">
    <property type="term" value="P:siRNA processing"/>
    <property type="evidence" value="ECO:0007669"/>
    <property type="project" value="TreeGrafter"/>
</dbReference>
<dbReference type="InterPro" id="IPR007855">
    <property type="entry name" value="RDRP"/>
</dbReference>
<evidence type="ECO:0000259" key="3">
    <source>
        <dbReference type="Pfam" id="PF05183"/>
    </source>
</evidence>
<feature type="compositionally biased region" description="Polar residues" evidence="2">
    <location>
        <begin position="652"/>
        <end position="665"/>
    </location>
</feature>
<dbReference type="GO" id="GO:0003968">
    <property type="term" value="F:RNA-directed RNA polymerase activity"/>
    <property type="evidence" value="ECO:0007669"/>
    <property type="project" value="UniProtKB-KW"/>
</dbReference>
<keyword evidence="1" id="KW-0548">Nucleotidyltransferase</keyword>
<accession>A0A4S4LFD6</accession>
<evidence type="ECO:0000256" key="1">
    <source>
        <dbReference type="RuleBase" id="RU363098"/>
    </source>
</evidence>
<dbReference type="PANTHER" id="PTHR23079:SF55">
    <property type="entry name" value="RNA-DIRECTED RNA POLYMERASE"/>
    <property type="match status" value="1"/>
</dbReference>
<feature type="domain" description="RDRP core" evidence="3">
    <location>
        <begin position="323"/>
        <end position="479"/>
    </location>
</feature>
<reference evidence="4 5" key="1">
    <citation type="submission" date="2019-02" db="EMBL/GenBank/DDBJ databases">
        <title>Genome sequencing of the rare red list fungi Phellinidium pouzarii.</title>
        <authorList>
            <person name="Buettner E."/>
            <person name="Kellner H."/>
        </authorList>
    </citation>
    <scope>NUCLEOTIDE SEQUENCE [LARGE SCALE GENOMIC DNA]</scope>
    <source>
        <strain evidence="4 5">DSM 108285</strain>
    </source>
</reference>
<keyword evidence="5" id="KW-1185">Reference proteome</keyword>
<dbReference type="InterPro" id="IPR057596">
    <property type="entry name" value="RDRP_core"/>
</dbReference>
<gene>
    <name evidence="4" type="ORF">EW145_g1192</name>
</gene>
<evidence type="ECO:0000313" key="4">
    <source>
        <dbReference type="EMBL" id="THH10624.1"/>
    </source>
</evidence>
<dbReference type="GO" id="GO:0003723">
    <property type="term" value="F:RNA binding"/>
    <property type="evidence" value="ECO:0007669"/>
    <property type="project" value="UniProtKB-KW"/>
</dbReference>
<comment type="caution">
    <text evidence="4">The sequence shown here is derived from an EMBL/GenBank/DDBJ whole genome shotgun (WGS) entry which is preliminary data.</text>
</comment>
<sequence length="801" mass="90637">MHLKDYCSVNVAWVEWGTCGKGYIALSELQERRSFRAARLVDNSERFLLLNFPRSSRGTILYQYLSEIVQDGVLIGTERFSFFGVTEPGIKEGWVIFFREDHKLSVRRVLDLCGNLDKVFLDNGPGKYAARLGLSFSSTQATINISEDQALMIRDCRASDGTLTTDGSKPGQYKIAFRPSMHKYDGGSTVVDVNNISSTPICAKMNHAFIVILLTLGVKLKPIQDLLQRQIDEIEDLGRDRQRALAEFSSNPDAQGTWFFQELFDMLEAGHDMTEPYLESMIRRQQDSQYSSLLKKLNISVPKARYVYGVVDELDVLKQNEVNPSYLPSDLRVLKAAKYPELVFLRDCIVFPRDGKTSIPNLMAGGDLDGDKYFVCWDQTLIPPAVQEPEPTTTQQPSARSSSEVTRTISDLPNALVKLFARLHDSGLLGTASNEWKRAVERSQLLANAEYPKELASIVAVALDLTKTGADYSQLKRRFEDLKEKYYDTVQADFPSPLDPLRDQIPKPCKNMQRPLYYPIDPVLKIREGCEEAWDGFYREGQRQIGIFNSRLRDAIQSEKDRVLELGKLSGRSICAKKAGDSGADQVKEDFIKIYFEQSSDPMDRTNYLRASAWYCVGYERGKTAFAWLGSQYLNKLKAQNGCIPGMPGLSIDTSYETDGRNTPQQKDDELDMEGEEEVTVKENEIEIGIGIEENNEKEEEEPKTQGSGKPECKRSKKSIRRQKEKKEYDVLAMGDVQKSRPRWKILCLLFWLLILSLLSFCIPPEFENVATMLLIGNGSESHSESEAGIYEIALPFKLTL</sequence>
<dbReference type="Proteomes" id="UP000308199">
    <property type="component" value="Unassembled WGS sequence"/>
</dbReference>
<feature type="region of interest" description="Disordered" evidence="2">
    <location>
        <begin position="688"/>
        <end position="721"/>
    </location>
</feature>
<dbReference type="OrthoDB" id="6513042at2759"/>
<comment type="catalytic activity">
    <reaction evidence="1">
        <text>RNA(n) + a ribonucleoside 5'-triphosphate = RNA(n+1) + diphosphate</text>
        <dbReference type="Rhea" id="RHEA:21248"/>
        <dbReference type="Rhea" id="RHEA-COMP:14527"/>
        <dbReference type="Rhea" id="RHEA-COMP:17342"/>
        <dbReference type="ChEBI" id="CHEBI:33019"/>
        <dbReference type="ChEBI" id="CHEBI:61557"/>
        <dbReference type="ChEBI" id="CHEBI:140395"/>
        <dbReference type="EC" id="2.7.7.48"/>
    </reaction>
</comment>
<evidence type="ECO:0000256" key="2">
    <source>
        <dbReference type="SAM" id="MobiDB-lite"/>
    </source>
</evidence>
<organism evidence="4 5">
    <name type="scientific">Phellinidium pouzarii</name>
    <dbReference type="NCBI Taxonomy" id="167371"/>
    <lineage>
        <taxon>Eukaryota</taxon>
        <taxon>Fungi</taxon>
        <taxon>Dikarya</taxon>
        <taxon>Basidiomycota</taxon>
        <taxon>Agaricomycotina</taxon>
        <taxon>Agaricomycetes</taxon>
        <taxon>Hymenochaetales</taxon>
        <taxon>Hymenochaetaceae</taxon>
        <taxon>Phellinidium</taxon>
    </lineage>
</organism>
<keyword evidence="1" id="KW-0808">Transferase</keyword>
<evidence type="ECO:0000313" key="5">
    <source>
        <dbReference type="Proteomes" id="UP000308199"/>
    </source>
</evidence>
<feature type="domain" description="RDRP core" evidence="3">
    <location>
        <begin position="161"/>
        <end position="322"/>
    </location>
</feature>
<name>A0A4S4LFD6_9AGAM</name>
<dbReference type="EMBL" id="SGPK01000031">
    <property type="protein sequence ID" value="THH10624.1"/>
    <property type="molecule type" value="Genomic_DNA"/>
</dbReference>
<dbReference type="Pfam" id="PF05183">
    <property type="entry name" value="RdRP"/>
    <property type="match status" value="2"/>
</dbReference>
<protein>
    <recommendedName>
        <fullName evidence="1">RNA-dependent RNA polymerase</fullName>
        <ecNumber evidence="1">2.7.7.48</ecNumber>
    </recommendedName>
</protein>
<feature type="region of interest" description="Disordered" evidence="2">
    <location>
        <begin position="385"/>
        <end position="404"/>
    </location>
</feature>
<dbReference type="AlphaFoldDB" id="A0A4S4LFD6"/>
<feature type="region of interest" description="Disordered" evidence="2">
    <location>
        <begin position="650"/>
        <end position="676"/>
    </location>
</feature>
<dbReference type="EC" id="2.7.7.48" evidence="1"/>
<keyword evidence="1" id="KW-0694">RNA-binding</keyword>
<feature type="compositionally biased region" description="Polar residues" evidence="2">
    <location>
        <begin position="390"/>
        <end position="404"/>
    </location>
</feature>